<protein>
    <submittedName>
        <fullName evidence="3">Uncharacterized protein</fullName>
    </submittedName>
</protein>
<gene>
    <name evidence="3" type="ORF">BB560_002541</name>
</gene>
<evidence type="ECO:0000256" key="1">
    <source>
        <dbReference type="SAM" id="MobiDB-lite"/>
    </source>
</evidence>
<dbReference type="AlphaFoldDB" id="A0A2T9ZEH9"/>
<organism evidence="3 4">
    <name type="scientific">Smittium megazygosporum</name>
    <dbReference type="NCBI Taxonomy" id="133381"/>
    <lineage>
        <taxon>Eukaryota</taxon>
        <taxon>Fungi</taxon>
        <taxon>Fungi incertae sedis</taxon>
        <taxon>Zoopagomycota</taxon>
        <taxon>Kickxellomycotina</taxon>
        <taxon>Harpellomycetes</taxon>
        <taxon>Harpellales</taxon>
        <taxon>Legeriomycetaceae</taxon>
        <taxon>Smittium</taxon>
    </lineage>
</organism>
<dbReference type="Proteomes" id="UP000245609">
    <property type="component" value="Unassembled WGS sequence"/>
</dbReference>
<feature type="compositionally biased region" description="Basic and acidic residues" evidence="1">
    <location>
        <begin position="218"/>
        <end position="240"/>
    </location>
</feature>
<evidence type="ECO:0000313" key="3">
    <source>
        <dbReference type="EMBL" id="PVV02991.1"/>
    </source>
</evidence>
<feature type="compositionally biased region" description="Basic residues" evidence="1">
    <location>
        <begin position="73"/>
        <end position="86"/>
    </location>
</feature>
<evidence type="ECO:0000256" key="2">
    <source>
        <dbReference type="SAM" id="SignalP"/>
    </source>
</evidence>
<feature type="region of interest" description="Disordered" evidence="1">
    <location>
        <begin position="127"/>
        <end position="244"/>
    </location>
</feature>
<evidence type="ECO:0000313" key="4">
    <source>
        <dbReference type="Proteomes" id="UP000245609"/>
    </source>
</evidence>
<accession>A0A2T9ZEH9</accession>
<proteinExistence type="predicted"/>
<dbReference type="EMBL" id="MBFS01000291">
    <property type="protein sequence ID" value="PVV02991.1"/>
    <property type="molecule type" value="Genomic_DNA"/>
</dbReference>
<sequence length="274" mass="31113">MKTIVFLALIASLGTGYSHPSIASSDKSLKNHFAMQHNQKIIPADKKTGAHLATTRKNTHLKAPYKTDGNRLASKKKSGLHKHTPSKSHSSTLNAKKLKNNSSFDRKHNKAYLRTKGFAKDLYLHNKGQARPHNKKTPTEKLKLQNQKIKKLTHNNSSLHQNKSNRKPYHKNTPHSNDRKSNFKNAHNHNNKKMLNNSTSRYNSRKSGISGTKKLRTRRVDNKYQPHSKTSELKKTESKSQKKSFSFSDLFDNMAKTAGKITSSARSYFTKNEA</sequence>
<name>A0A2T9ZEH9_9FUNG</name>
<feature type="compositionally biased region" description="Basic residues" evidence="1">
    <location>
        <begin position="163"/>
        <end position="173"/>
    </location>
</feature>
<keyword evidence="2" id="KW-0732">Signal</keyword>
<feature type="compositionally biased region" description="Polar residues" evidence="1">
    <location>
        <begin position="198"/>
        <end position="210"/>
    </location>
</feature>
<feature type="signal peptide" evidence="2">
    <location>
        <begin position="1"/>
        <end position="18"/>
    </location>
</feature>
<keyword evidence="4" id="KW-1185">Reference proteome</keyword>
<reference evidence="3 4" key="1">
    <citation type="journal article" date="2018" name="MBio">
        <title>Comparative Genomics Reveals the Core Gene Toolbox for the Fungus-Insect Symbiosis.</title>
        <authorList>
            <person name="Wang Y."/>
            <person name="Stata M."/>
            <person name="Wang W."/>
            <person name="Stajich J.E."/>
            <person name="White M.M."/>
            <person name="Moncalvo J.M."/>
        </authorList>
    </citation>
    <scope>NUCLEOTIDE SEQUENCE [LARGE SCALE GENOMIC DNA]</scope>
    <source>
        <strain evidence="3 4">SC-DP-2</strain>
    </source>
</reference>
<feature type="chain" id="PRO_5015519180" evidence="2">
    <location>
        <begin position="19"/>
        <end position="274"/>
    </location>
</feature>
<comment type="caution">
    <text evidence="3">The sequence shown here is derived from an EMBL/GenBank/DDBJ whole genome shotgun (WGS) entry which is preliminary data.</text>
</comment>
<feature type="region of interest" description="Disordered" evidence="1">
    <location>
        <begin position="69"/>
        <end position="109"/>
    </location>
</feature>